<evidence type="ECO:0000313" key="9">
    <source>
        <dbReference type="Proteomes" id="UP000245080"/>
    </source>
</evidence>
<evidence type="ECO:0000256" key="6">
    <source>
        <dbReference type="ARBA" id="ARBA00023136"/>
    </source>
</evidence>
<evidence type="ECO:0000256" key="1">
    <source>
        <dbReference type="ARBA" id="ARBA00004651"/>
    </source>
</evidence>
<evidence type="ECO:0000256" key="3">
    <source>
        <dbReference type="ARBA" id="ARBA00022475"/>
    </source>
</evidence>
<dbReference type="OrthoDB" id="92719at2"/>
<evidence type="ECO:0000256" key="4">
    <source>
        <dbReference type="ARBA" id="ARBA00022692"/>
    </source>
</evidence>
<dbReference type="Proteomes" id="UP000245080">
    <property type="component" value="Unassembled WGS sequence"/>
</dbReference>
<evidence type="ECO:0000313" key="8">
    <source>
        <dbReference type="EMBL" id="PWG00888.1"/>
    </source>
</evidence>
<feature type="transmembrane region" description="Helical" evidence="7">
    <location>
        <begin position="132"/>
        <end position="152"/>
    </location>
</feature>
<dbReference type="Pfam" id="PF13520">
    <property type="entry name" value="AA_permease_2"/>
    <property type="match status" value="1"/>
</dbReference>
<dbReference type="RefSeq" id="WP_109249601.1">
    <property type="nucleotide sequence ID" value="NZ_QCXQ01000001.1"/>
</dbReference>
<feature type="transmembrane region" description="Helical" evidence="7">
    <location>
        <begin position="82"/>
        <end position="100"/>
    </location>
</feature>
<protein>
    <submittedName>
        <fullName evidence="8">Glutamate/gamma-aminobutyrate family transporter YjeM</fullName>
    </submittedName>
</protein>
<keyword evidence="6 7" id="KW-0472">Membrane</keyword>
<keyword evidence="3" id="KW-1003">Cell membrane</keyword>
<keyword evidence="5 7" id="KW-1133">Transmembrane helix</keyword>
<comment type="subcellular location">
    <subcellularLocation>
        <location evidence="1">Cell membrane</location>
        <topology evidence="1">Multi-pass membrane protein</topology>
    </subcellularLocation>
</comment>
<keyword evidence="2" id="KW-0813">Transport</keyword>
<evidence type="ECO:0000256" key="7">
    <source>
        <dbReference type="SAM" id="Phobius"/>
    </source>
</evidence>
<feature type="transmembrane region" description="Helical" evidence="7">
    <location>
        <begin position="164"/>
        <end position="186"/>
    </location>
</feature>
<feature type="transmembrane region" description="Helical" evidence="7">
    <location>
        <begin position="206"/>
        <end position="224"/>
    </location>
</feature>
<name>A0A2V1N2T7_9LACO</name>
<feature type="transmembrane region" description="Helical" evidence="7">
    <location>
        <begin position="245"/>
        <end position="267"/>
    </location>
</feature>
<evidence type="ECO:0000256" key="5">
    <source>
        <dbReference type="ARBA" id="ARBA00022989"/>
    </source>
</evidence>
<feature type="transmembrane region" description="Helical" evidence="7">
    <location>
        <begin position="399"/>
        <end position="418"/>
    </location>
</feature>
<keyword evidence="4 7" id="KW-0812">Transmembrane</keyword>
<feature type="transmembrane region" description="Helical" evidence="7">
    <location>
        <begin position="38"/>
        <end position="61"/>
    </location>
</feature>
<organism evidence="8 9">
    <name type="scientific">Levilactobacillus bambusae</name>
    <dbReference type="NCBI Taxonomy" id="2024736"/>
    <lineage>
        <taxon>Bacteria</taxon>
        <taxon>Bacillati</taxon>
        <taxon>Bacillota</taxon>
        <taxon>Bacilli</taxon>
        <taxon>Lactobacillales</taxon>
        <taxon>Lactobacillaceae</taxon>
        <taxon>Levilactobacillus</taxon>
    </lineage>
</organism>
<dbReference type="GO" id="GO:0005886">
    <property type="term" value="C:plasma membrane"/>
    <property type="evidence" value="ECO:0007669"/>
    <property type="project" value="UniProtKB-SubCell"/>
</dbReference>
<dbReference type="PIRSF" id="PIRSF006060">
    <property type="entry name" value="AA_transporter"/>
    <property type="match status" value="1"/>
</dbReference>
<dbReference type="AlphaFoldDB" id="A0A2V1N2T7"/>
<dbReference type="Gene3D" id="1.20.1740.10">
    <property type="entry name" value="Amino acid/polyamine transporter I"/>
    <property type="match status" value="1"/>
</dbReference>
<feature type="transmembrane region" description="Helical" evidence="7">
    <location>
        <begin position="439"/>
        <end position="461"/>
    </location>
</feature>
<dbReference type="InterPro" id="IPR050367">
    <property type="entry name" value="APC_superfamily"/>
</dbReference>
<dbReference type="InterPro" id="IPR002293">
    <property type="entry name" value="AA/rel_permease1"/>
</dbReference>
<proteinExistence type="predicted"/>
<gene>
    <name evidence="8" type="ORF">DCM90_01565</name>
</gene>
<feature type="transmembrane region" description="Helical" evidence="7">
    <location>
        <begin position="467"/>
        <end position="486"/>
    </location>
</feature>
<sequence length="494" mass="54870">MDTKKQITLAGLVLMIFSTIYGFANTTIAFDQMGYASIIWYVFAAIFFFLPVAMMFAEYGSTFKEAKGGIYTWLSESISEKWAFIGTFIWLASWIVWMVSTSSKVWIPLSTMIFGSDKTQTWSLFGLNSTQTIGILAILWIILVTFSVTRGVDSIKRVTSVGGTFVMALTIIFWLSSLLLLVLNHGALQQPINGLNSFIQSPNPGFQSPIAVISFVVYAIFAYAGMESMGGVIDSMKNPARDFPLGMLIATGVITVLYSVSIFFWGVSTNWHQVLGGHTVNLGNITYVLMNNLGFEVGRSMGLSTAVAVSMGQWIARFTGLSMFLAYTGSFFVLTYSPLKSFILGTDPKLWPKKMTTINKNGVPAYAMWLQAVVVVIIIFFISFGGSNAQGFYQILTDMGNISTSTPYLFLVGAFPFFKRRQDLERPFVFYKTRGLTNSIVAIVMTILILGIGFTILQPVLVGDWKTAFWTVIGPVFFGAVAWIFYNWSERRRG</sequence>
<feature type="transmembrane region" description="Helical" evidence="7">
    <location>
        <begin position="324"/>
        <end position="345"/>
    </location>
</feature>
<dbReference type="EMBL" id="QCXQ01000001">
    <property type="protein sequence ID" value="PWG00888.1"/>
    <property type="molecule type" value="Genomic_DNA"/>
</dbReference>
<dbReference type="PANTHER" id="PTHR42770:SF15">
    <property type="entry name" value="GLUTAMATE_GAMMA-AMINOBUTYRATE ANTIPORTER-RELATED"/>
    <property type="match status" value="1"/>
</dbReference>
<comment type="caution">
    <text evidence="8">The sequence shown here is derived from an EMBL/GenBank/DDBJ whole genome shotgun (WGS) entry which is preliminary data.</text>
</comment>
<reference evidence="8 9" key="1">
    <citation type="journal article" date="2018" name="Int. J. Syst. Evol. Microbiol.">
        <title>Lactobacillus bambusae sp. nov., isolated from a traditional fermented Ma-bamboo shoots of Taiwan.</title>
        <authorList>
            <person name="Wang L.-T."/>
        </authorList>
    </citation>
    <scope>NUCLEOTIDE SEQUENCE [LARGE SCALE GENOMIC DNA]</scope>
    <source>
        <strain evidence="8 9">BS-W1</strain>
    </source>
</reference>
<keyword evidence="9" id="KW-1185">Reference proteome</keyword>
<evidence type="ECO:0000256" key="2">
    <source>
        <dbReference type="ARBA" id="ARBA00022448"/>
    </source>
</evidence>
<accession>A0A2V1N2T7</accession>
<dbReference type="GO" id="GO:0022857">
    <property type="term" value="F:transmembrane transporter activity"/>
    <property type="evidence" value="ECO:0007669"/>
    <property type="project" value="InterPro"/>
</dbReference>
<feature type="transmembrane region" description="Helical" evidence="7">
    <location>
        <begin position="366"/>
        <end position="387"/>
    </location>
</feature>
<dbReference type="NCBIfam" id="NF011775">
    <property type="entry name" value="PRK15238.1"/>
    <property type="match status" value="1"/>
</dbReference>
<dbReference type="PANTHER" id="PTHR42770">
    <property type="entry name" value="AMINO ACID TRANSPORTER-RELATED"/>
    <property type="match status" value="1"/>
</dbReference>